<reference evidence="2" key="1">
    <citation type="journal article" date="2018" name="Biotechnol. Bioeng.">
        <title>A reference genome of the Chinese hamster based on a hybrid assembly strategy.</title>
        <authorList>
            <person name="Rupp O."/>
            <person name="MacDonald M.L."/>
            <person name="Li S."/>
            <person name="Dhiman H."/>
            <person name="Polson S."/>
            <person name="Griep S."/>
            <person name="Heffner K."/>
            <person name="Hernandez I."/>
            <person name="Brinkrolf K."/>
            <person name="Jadhav V."/>
            <person name="Samoudi M."/>
            <person name="Hao H."/>
            <person name="Kingham B."/>
            <person name="Goesmann A."/>
            <person name="Betenbaugh M.J."/>
            <person name="Lewis N.E."/>
            <person name="Borth N."/>
            <person name="Lee K.H."/>
        </authorList>
    </citation>
    <scope>NUCLEOTIDE SEQUENCE [LARGE SCALE GENOMIC DNA]</scope>
    <source>
        <strain evidence="2">17A/GY</strain>
    </source>
</reference>
<feature type="region of interest" description="Disordered" evidence="1">
    <location>
        <begin position="314"/>
        <end position="362"/>
    </location>
</feature>
<name>A0A9J7FZB2_CRIGR</name>
<keyword evidence="2" id="KW-1185">Reference proteome</keyword>
<sequence>MEKSDEPEQPISLGRQEFRRRRRPSQPMVDKSQQTDVTEKKKSVAVVQPPAPKSTASNGSISGSKGNYSAKEHESLRLSSQLQKTWIKRKHGMEMTDKSLQTETAVEEKVKAVLTDKTRTLEETPDGVRETASALPQSVPVVDIPSCRPLTHLIDRAQQTNCTGDWSQWNICPKDKVDKEQQTYFSELEITILPMPGSSLDKSKEETIPVAQEGSLPEVPLETEVMLTEKVSDAKLAVTAGEFSGEEQDLPAEVLSSEETHFDASLPSVPGAVSDVTNDQQILQGAEVAPSELPTEMVTVTEEMPVEVQNLTTDNVLETSGKVEPATAVESTDGVQPPPSEEASKGVPVEAQSPLDKQAVEEEVSEAIVKIIVEEFPVEEIFEGYQPLTEEAPEDKSTAEDQPLSAEDAPIEVASSEEALVEPQPPPTKEAPTEDIPIEVLPQPTEDTLIEDTSAEVPPPVEEASLEAPPPPPEETPVEVPPPPPEETPVEVPSPPPEETPEEVPPPPPEETPEEVPPPPPEETPEEVPTPPPEETPVEVPSPPPEETPEEVPPPPPEETPEEVPPPPPEETPEEVPPPPPEETPEEVPPPPPEETPEEVPPAPAEETSVEVPPAPAEETPAEVPSPPNEETPTEFQPPFLETDPVEGLPLEEEVVTQ</sequence>
<dbReference type="GeneID" id="103161332"/>
<protein>
    <submittedName>
        <fullName evidence="3">Fibrous sheath CABYR-binding protein</fullName>
    </submittedName>
</protein>
<feature type="region of interest" description="Disordered" evidence="1">
    <location>
        <begin position="1"/>
        <end position="79"/>
    </location>
</feature>
<evidence type="ECO:0000256" key="1">
    <source>
        <dbReference type="SAM" id="MobiDB-lite"/>
    </source>
</evidence>
<reference evidence="2" key="2">
    <citation type="journal article" date="2020" name="Biotechnol. Bioeng.">
        <title>Chromosome-scale scaffolds for the Chinese hamster reference genome assembly to facilitate the study of the CHO epigenome.</title>
        <authorList>
            <person name="Hilliard W."/>
            <person name="MacDonald M."/>
            <person name="Lee K.H."/>
        </authorList>
    </citation>
    <scope>NUCLEOTIDE SEQUENCE [LARGE SCALE GENOMIC DNA]</scope>
    <source>
        <strain evidence="2">17A/GY</strain>
    </source>
</reference>
<reference evidence="3" key="3">
    <citation type="submission" date="2025-08" db="UniProtKB">
        <authorList>
            <consortium name="RefSeq"/>
        </authorList>
    </citation>
    <scope>IDENTIFICATION</scope>
    <source>
        <strain evidence="3">17A/GY</strain>
        <tissue evidence="3">Liver</tissue>
    </source>
</reference>
<proteinExistence type="predicted"/>
<accession>A0A9J7FZB2</accession>
<evidence type="ECO:0000313" key="3">
    <source>
        <dbReference type="RefSeq" id="XP_027272318.1"/>
    </source>
</evidence>
<feature type="region of interest" description="Disordered" evidence="1">
    <location>
        <begin position="383"/>
        <end position="658"/>
    </location>
</feature>
<dbReference type="PANTHER" id="PTHR36135">
    <property type="entry name" value="FIBROUS SHEATH CABYR-BINDING PROTEIN"/>
    <property type="match status" value="1"/>
</dbReference>
<dbReference type="AlphaFoldDB" id="A0A9J7FZB2"/>
<dbReference type="InterPro" id="IPR043375">
    <property type="entry name" value="FSCB"/>
</dbReference>
<dbReference type="GO" id="GO:0005509">
    <property type="term" value="F:calcium ion binding"/>
    <property type="evidence" value="ECO:0007669"/>
    <property type="project" value="InterPro"/>
</dbReference>
<dbReference type="KEGG" id="cge:103161332"/>
<dbReference type="RefSeq" id="XP_027272318.1">
    <property type="nucleotide sequence ID" value="XM_027416517.1"/>
</dbReference>
<dbReference type="GO" id="GO:0035686">
    <property type="term" value="C:sperm fibrous sheath"/>
    <property type="evidence" value="ECO:0007669"/>
    <property type="project" value="TreeGrafter"/>
</dbReference>
<feature type="compositionally biased region" description="Low complexity" evidence="1">
    <location>
        <begin position="605"/>
        <end position="623"/>
    </location>
</feature>
<feature type="compositionally biased region" description="Pro residues" evidence="1">
    <location>
        <begin position="468"/>
        <end position="604"/>
    </location>
</feature>
<dbReference type="OrthoDB" id="9838448at2759"/>
<dbReference type="CTD" id="84075"/>
<feature type="compositionally biased region" description="Polar residues" evidence="1">
    <location>
        <begin position="54"/>
        <end position="67"/>
    </location>
</feature>
<dbReference type="PANTHER" id="PTHR36135:SF1">
    <property type="entry name" value="FIBROUS SHEATH CABYR-BINDING PROTEIN"/>
    <property type="match status" value="1"/>
</dbReference>
<organism evidence="2 3">
    <name type="scientific">Cricetulus griseus</name>
    <name type="common">Chinese hamster</name>
    <name type="synonym">Cricetulus barabensis griseus</name>
    <dbReference type="NCBI Taxonomy" id="10029"/>
    <lineage>
        <taxon>Eukaryota</taxon>
        <taxon>Metazoa</taxon>
        <taxon>Chordata</taxon>
        <taxon>Craniata</taxon>
        <taxon>Vertebrata</taxon>
        <taxon>Euteleostomi</taxon>
        <taxon>Mammalia</taxon>
        <taxon>Eutheria</taxon>
        <taxon>Euarchontoglires</taxon>
        <taxon>Glires</taxon>
        <taxon>Rodentia</taxon>
        <taxon>Myomorpha</taxon>
        <taxon>Muroidea</taxon>
        <taxon>Cricetidae</taxon>
        <taxon>Cricetinae</taxon>
        <taxon>Cricetulus</taxon>
    </lineage>
</organism>
<evidence type="ECO:0000313" key="2">
    <source>
        <dbReference type="Proteomes" id="UP001108280"/>
    </source>
</evidence>
<gene>
    <name evidence="3" type="primary">Fscb</name>
</gene>
<dbReference type="GO" id="GO:0033234">
    <property type="term" value="P:negative regulation of protein sumoylation"/>
    <property type="evidence" value="ECO:0007669"/>
    <property type="project" value="InterPro"/>
</dbReference>
<dbReference type="Proteomes" id="UP001108280">
    <property type="component" value="Chromosome 5"/>
</dbReference>
<dbReference type="GO" id="GO:0097228">
    <property type="term" value="C:sperm principal piece"/>
    <property type="evidence" value="ECO:0007669"/>
    <property type="project" value="TreeGrafter"/>
</dbReference>